<organism evidence="3 4">
    <name type="scientific">Streptomyces xanthophaeus</name>
    <dbReference type="NCBI Taxonomy" id="67385"/>
    <lineage>
        <taxon>Bacteria</taxon>
        <taxon>Bacillati</taxon>
        <taxon>Actinomycetota</taxon>
        <taxon>Actinomycetes</taxon>
        <taxon>Kitasatosporales</taxon>
        <taxon>Streptomycetaceae</taxon>
        <taxon>Streptomyces</taxon>
    </lineage>
</organism>
<keyword evidence="2" id="KW-1133">Transmembrane helix</keyword>
<keyword evidence="4" id="KW-1185">Reference proteome</keyword>
<protein>
    <submittedName>
        <fullName evidence="3">Uncharacterized protein</fullName>
    </submittedName>
</protein>
<keyword evidence="2" id="KW-0472">Membrane</keyword>
<evidence type="ECO:0000313" key="4">
    <source>
        <dbReference type="Proteomes" id="UP000600026"/>
    </source>
</evidence>
<feature type="transmembrane region" description="Helical" evidence="2">
    <location>
        <begin position="127"/>
        <end position="150"/>
    </location>
</feature>
<dbReference type="OrthoDB" id="4243960at2"/>
<comment type="caution">
    <text evidence="3">The sequence shown here is derived from an EMBL/GenBank/DDBJ whole genome shotgun (WGS) entry which is preliminary data.</text>
</comment>
<sequence>MGVNELTALIMPAVTGLAGGVGSGLGTAAAEEVRRLARERLGASEEGRAALARLDEEPVPAEAEEGVRERLTAELTNDPAFARLLQQAAQRPEFRAGGDINSITIGGGVKGSTITIGPVTLQKTPGVMAALGLFAAALALLVGFGGYGVVQVLRADDGPAASSGAGQPGGGVEGAEEPAAAAPSGSGGPEEKQVTAIKDLSVFEAVLPTVQSMPRGWASKKSDRAPDSAHACSRDDCKGELYSGSALFTGSGVDAMFRASAYDSTRTAVAGYASLVKVTEELPDTTPMSLDPVGDESTAFSADEYTGSETVHTMGVVIRVGTVVARIDYGNSYDPPDPADLVKLAELIAERAQQAQNGRPPNATARR</sequence>
<feature type="region of interest" description="Disordered" evidence="1">
    <location>
        <begin position="160"/>
        <end position="192"/>
    </location>
</feature>
<keyword evidence="2" id="KW-0812">Transmembrane</keyword>
<evidence type="ECO:0000313" key="3">
    <source>
        <dbReference type="EMBL" id="GHI83342.1"/>
    </source>
</evidence>
<proteinExistence type="predicted"/>
<reference evidence="3" key="1">
    <citation type="submission" date="2020-09" db="EMBL/GenBank/DDBJ databases">
        <title>Whole genome shotgun sequence of Streptomyces xanthophaeus NBRC 12829.</title>
        <authorList>
            <person name="Komaki H."/>
            <person name="Tamura T."/>
        </authorList>
    </citation>
    <scope>NUCLEOTIDE SEQUENCE</scope>
    <source>
        <strain evidence="3">NBRC 12829</strain>
    </source>
</reference>
<name>A0A919LDG4_9ACTN</name>
<dbReference type="AlphaFoldDB" id="A0A919LDG4"/>
<evidence type="ECO:0000256" key="1">
    <source>
        <dbReference type="SAM" id="MobiDB-lite"/>
    </source>
</evidence>
<dbReference type="Proteomes" id="UP000600026">
    <property type="component" value="Unassembled WGS sequence"/>
</dbReference>
<feature type="transmembrane region" description="Helical" evidence="2">
    <location>
        <begin position="6"/>
        <end position="30"/>
    </location>
</feature>
<gene>
    <name evidence="3" type="ORF">Sxan_07060</name>
</gene>
<evidence type="ECO:0000256" key="2">
    <source>
        <dbReference type="SAM" id="Phobius"/>
    </source>
</evidence>
<accession>A0A919LDG4</accession>
<dbReference type="RefSeq" id="WP_031138042.1">
    <property type="nucleotide sequence ID" value="NZ_BNEE01000004.1"/>
</dbReference>
<dbReference type="EMBL" id="BNEE01000004">
    <property type="protein sequence ID" value="GHI83342.1"/>
    <property type="molecule type" value="Genomic_DNA"/>
</dbReference>